<dbReference type="InterPro" id="IPR021729">
    <property type="entry name" value="DUF3298"/>
</dbReference>
<gene>
    <name evidence="2" type="ORF">CF651_14295</name>
</gene>
<evidence type="ECO:0000259" key="1">
    <source>
        <dbReference type="Pfam" id="PF11738"/>
    </source>
</evidence>
<dbReference type="PANTHER" id="PTHR37841">
    <property type="entry name" value="GLR2918 PROTEIN"/>
    <property type="match status" value="1"/>
</dbReference>
<organism evidence="2 3">
    <name type="scientific">Paenibacillus rigui</name>
    <dbReference type="NCBI Taxonomy" id="554312"/>
    <lineage>
        <taxon>Bacteria</taxon>
        <taxon>Bacillati</taxon>
        <taxon>Bacillota</taxon>
        <taxon>Bacilli</taxon>
        <taxon>Bacillales</taxon>
        <taxon>Paenibacillaceae</taxon>
        <taxon>Paenibacillus</taxon>
    </lineage>
</organism>
<reference evidence="2 3" key="1">
    <citation type="submission" date="2017-07" db="EMBL/GenBank/DDBJ databases">
        <title>Genome sequencing and assembly of Paenibacillus rigui.</title>
        <authorList>
            <person name="Mayilraj S."/>
        </authorList>
    </citation>
    <scope>NUCLEOTIDE SEQUENCE [LARGE SCALE GENOMIC DNA]</scope>
    <source>
        <strain evidence="2 3">JCM 16352</strain>
    </source>
</reference>
<evidence type="ECO:0000313" key="3">
    <source>
        <dbReference type="Proteomes" id="UP000215509"/>
    </source>
</evidence>
<dbReference type="InterPro" id="IPR032774">
    <property type="entry name" value="WG_beta_rep"/>
</dbReference>
<dbReference type="Gene3D" id="3.90.640.20">
    <property type="entry name" value="Heat-shock cognate protein, ATPase"/>
    <property type="match status" value="1"/>
</dbReference>
<evidence type="ECO:0000313" key="2">
    <source>
        <dbReference type="EMBL" id="OXM85557.1"/>
    </source>
</evidence>
<dbReference type="Proteomes" id="UP000215509">
    <property type="component" value="Unassembled WGS sequence"/>
</dbReference>
<feature type="domain" description="DUF3298" evidence="1">
    <location>
        <begin position="738"/>
        <end position="811"/>
    </location>
</feature>
<accession>A0A229UPT2</accession>
<dbReference type="RefSeq" id="WP_094015548.1">
    <property type="nucleotide sequence ID" value="NZ_NMQW01000020.1"/>
</dbReference>
<dbReference type="Pfam" id="PF11738">
    <property type="entry name" value="DUF3298"/>
    <property type="match status" value="1"/>
</dbReference>
<comment type="caution">
    <text evidence="2">The sequence shown here is derived from an EMBL/GenBank/DDBJ whole genome shotgun (WGS) entry which is preliminary data.</text>
</comment>
<name>A0A229UPT2_9BACL</name>
<proteinExistence type="predicted"/>
<dbReference type="InterPro" id="IPR011990">
    <property type="entry name" value="TPR-like_helical_dom_sf"/>
</dbReference>
<dbReference type="SUPFAM" id="SSF48452">
    <property type="entry name" value="TPR-like"/>
    <property type="match status" value="1"/>
</dbReference>
<dbReference type="AlphaFoldDB" id="A0A229UPT2"/>
<dbReference type="EMBL" id="NMQW01000020">
    <property type="protein sequence ID" value="OXM85557.1"/>
    <property type="molecule type" value="Genomic_DNA"/>
</dbReference>
<dbReference type="PANTHER" id="PTHR37841:SF1">
    <property type="entry name" value="DUF3298 DOMAIN-CONTAINING PROTEIN"/>
    <property type="match status" value="1"/>
</dbReference>
<dbReference type="Pfam" id="PF14903">
    <property type="entry name" value="WG_beta_rep"/>
    <property type="match status" value="5"/>
</dbReference>
<protein>
    <recommendedName>
        <fullName evidence="1">DUF3298 domain-containing protein</fullName>
    </recommendedName>
</protein>
<dbReference type="InterPro" id="IPR037126">
    <property type="entry name" value="PdaC/RsiV-like_sf"/>
</dbReference>
<dbReference type="Gene3D" id="1.25.40.10">
    <property type="entry name" value="Tetratricopeptide repeat domain"/>
    <property type="match status" value="1"/>
</dbReference>
<dbReference type="Gene3D" id="3.30.565.40">
    <property type="entry name" value="Fervidobacterium nodosum Rt17-B1 like"/>
    <property type="match status" value="1"/>
</dbReference>
<keyword evidence="3" id="KW-1185">Reference proteome</keyword>
<dbReference type="SUPFAM" id="SSF69360">
    <property type="entry name" value="Cell wall binding repeat"/>
    <property type="match status" value="1"/>
</dbReference>
<sequence length="829" mass="93847">MITNQTQLSDMVKAYLPQGAELVIIDKPAPHPAVIAVDLNGQGTWIVAAVYKSVDGKLHFRVMQRKGAEWVTVYDEIGPGYEVSLLTAAPVLNAAQKNLVVGWRVGAIWSRLSVYEWTQAGIRDAAPDNMLYSYLEIEDMPGTAGKDGQVELALWIHDTGEAFRVEVVRWQNGTFAPASDVYRYYFPKVVRYYERLTRLHPDYTFYWYYLADAQLKSGMPTEALNSIQQAIRLEKPYPSKETLLALQKQIEEELHQPRWRRRPDLFPASVKTSNDVKWGFINSRGQMVLPPQYEYAYGFQDNGMAVVQVHGRYGLIDAKGNFVVQPIYDSISSFSEGRAVVIDSQGFKLMDESGRIVTRKPYAYISTLTNGRAMFYVMPEGGTSLYGYLDNQGNEVIPPQYLEATDFKQNKAVVKVKDGEYGLIGLNGRRLATYPLAYVGPLGDGLLSFQKETNGKYGYIDESGKVVIAPVYTVALPFQEGRAVVNIAEDYKSRYGLINRTGGYVVQPGYNEIRQLGEHRVALGKAIDPEQPFIGSMMAIADDNGKILTEFRFQEVEDYHKGLASVSDRKQTYFIDRSGRGAQGYPRVNGSGTLTLVEPIIQANVDLRLSYLDRNGRVIWRQNTVIPLAPPYKVKEEKYKPNKDYLVYYPQVEGMANPGAQQEVNRKLMVMSQVKPIPENEQLSYSYTGDFQVTFFKKDLLVLELSGYNFPFGAAHGMPTKHYAHINLITGEMYTLGDLFKTGSNYVAVLSEIVGRQIKEDPQYSYVFPDTYKGIRADQPFYVTENALHLYFEPYEIAPYVAGFPTFTIPFREIMNIIAVDKSFWRSFH</sequence>
<dbReference type="OrthoDB" id="5637at2"/>